<feature type="chain" id="PRO_5007296519" evidence="1">
    <location>
        <begin position="27"/>
        <end position="80"/>
    </location>
</feature>
<dbReference type="AlphaFoldDB" id="A0A139AZQ7"/>
<protein>
    <submittedName>
        <fullName evidence="2">Uncharacterized protein</fullName>
    </submittedName>
</protein>
<evidence type="ECO:0000313" key="3">
    <source>
        <dbReference type="Proteomes" id="UP000070544"/>
    </source>
</evidence>
<keyword evidence="3" id="KW-1185">Reference proteome</keyword>
<accession>A0A139AZQ7</accession>
<organism evidence="2 3">
    <name type="scientific">Gonapodya prolifera (strain JEL478)</name>
    <name type="common">Monoblepharis prolifera</name>
    <dbReference type="NCBI Taxonomy" id="1344416"/>
    <lineage>
        <taxon>Eukaryota</taxon>
        <taxon>Fungi</taxon>
        <taxon>Fungi incertae sedis</taxon>
        <taxon>Chytridiomycota</taxon>
        <taxon>Chytridiomycota incertae sedis</taxon>
        <taxon>Monoblepharidomycetes</taxon>
        <taxon>Monoblepharidales</taxon>
        <taxon>Gonapodyaceae</taxon>
        <taxon>Gonapodya</taxon>
    </lineage>
</organism>
<sequence length="80" mass="8880">MAKISFFTVFLLAAFFALIIADRAQAVSSTNKIGDCYSARTFCDTSCETPAWWQSKTLEECKYDCAVAYRKCMKPGSISA</sequence>
<feature type="signal peptide" evidence="1">
    <location>
        <begin position="1"/>
        <end position="26"/>
    </location>
</feature>
<gene>
    <name evidence="2" type="ORF">M427DRAFT_129946</name>
</gene>
<keyword evidence="1" id="KW-0732">Signal</keyword>
<reference evidence="2 3" key="1">
    <citation type="journal article" date="2015" name="Genome Biol. Evol.">
        <title>Phylogenomic analyses indicate that early fungi evolved digesting cell walls of algal ancestors of land plants.</title>
        <authorList>
            <person name="Chang Y."/>
            <person name="Wang S."/>
            <person name="Sekimoto S."/>
            <person name="Aerts A.L."/>
            <person name="Choi C."/>
            <person name="Clum A."/>
            <person name="LaButti K.M."/>
            <person name="Lindquist E.A."/>
            <person name="Yee Ngan C."/>
            <person name="Ohm R.A."/>
            <person name="Salamov A.A."/>
            <person name="Grigoriev I.V."/>
            <person name="Spatafora J.W."/>
            <person name="Berbee M.L."/>
        </authorList>
    </citation>
    <scope>NUCLEOTIDE SEQUENCE [LARGE SCALE GENOMIC DNA]</scope>
    <source>
        <strain evidence="2 3">JEL478</strain>
    </source>
</reference>
<evidence type="ECO:0000256" key="1">
    <source>
        <dbReference type="SAM" id="SignalP"/>
    </source>
</evidence>
<name>A0A139AZQ7_GONPJ</name>
<dbReference type="Proteomes" id="UP000070544">
    <property type="component" value="Unassembled WGS sequence"/>
</dbReference>
<dbReference type="EMBL" id="KQ965731">
    <property type="protein sequence ID" value="KXS22209.1"/>
    <property type="molecule type" value="Genomic_DNA"/>
</dbReference>
<evidence type="ECO:0000313" key="2">
    <source>
        <dbReference type="EMBL" id="KXS22209.1"/>
    </source>
</evidence>
<proteinExistence type="predicted"/>